<dbReference type="PANTHER" id="PTHR43353:SF3">
    <property type="entry name" value="ALDEHYDE DEHYDROGENASE-RELATED"/>
    <property type="match status" value="1"/>
</dbReference>
<dbReference type="EMBL" id="FNHS01000010">
    <property type="protein sequence ID" value="SDN69656.1"/>
    <property type="molecule type" value="Genomic_DNA"/>
</dbReference>
<dbReference type="Proteomes" id="UP000198704">
    <property type="component" value="Unassembled WGS sequence"/>
</dbReference>
<gene>
    <name evidence="3" type="ORF">SAMN05216360_110172</name>
</gene>
<sequence>MSKQPHGNAAIRGTALIGEADVTTSETFRAVDAATGAALDPAFASAGAGEVEAACALAEAAFPSFSETDPGTRADFLEAAAAAIADLGPALIERAMAETGLPQARLEGERGRTIGQLRLFANLVRSGEWVQATIDPAQHKRQPLPRPDLRRRHVALGPVAVFGASNFPLAFSVAGGDTASALAAGCPVVVKGHPAHPGTGELVARAVRSAVAASGLHAGVFSYLPGPSNALGTALVADPRIKAVGFTGSRGGGLALMRVAAARPEPIPVYAEMSAVNPVLLLPAALRARGAALATGFVQSLTMGAGQFCTNPGLLIGIAGPELDAFAEAAGAAIRESAPHTMLTADIRARFESAVAAMAERPGVTVAARGAKAGPGGAPAALLRTEARHLLADPSLTEEMFGPAGILVATTDAAEITRVIASLGGQLTATLHLDPEDEPLAAALVPLLARKAGRVLANGWPTGVEVCHAMVHGGPFPATSDGRTTSVGTLAIERFLRPVCYQDLPEALLPQPLRSDNPWHLARRIDGVLEPQPGR</sequence>
<protein>
    <submittedName>
        <fullName evidence="3">NADP-dependent aldehyde dehydrogenase</fullName>
    </submittedName>
</protein>
<dbReference type="Gene3D" id="3.40.605.10">
    <property type="entry name" value="Aldehyde Dehydrogenase, Chain A, domain 1"/>
    <property type="match status" value="1"/>
</dbReference>
<evidence type="ECO:0000259" key="2">
    <source>
        <dbReference type="Pfam" id="PF00171"/>
    </source>
</evidence>
<dbReference type="InterPro" id="IPR050740">
    <property type="entry name" value="Aldehyde_DH_Superfamily"/>
</dbReference>
<name>A0A1H0DI19_9HYPH</name>
<dbReference type="CDD" id="cd07129">
    <property type="entry name" value="ALDH_KGSADH"/>
    <property type="match status" value="1"/>
</dbReference>
<organism evidence="3 4">
    <name type="scientific">Methylobacterium phyllostachyos</name>
    <dbReference type="NCBI Taxonomy" id="582672"/>
    <lineage>
        <taxon>Bacteria</taxon>
        <taxon>Pseudomonadati</taxon>
        <taxon>Pseudomonadota</taxon>
        <taxon>Alphaproteobacteria</taxon>
        <taxon>Hyphomicrobiales</taxon>
        <taxon>Methylobacteriaceae</taxon>
        <taxon>Methylobacterium</taxon>
    </lineage>
</organism>
<feature type="domain" description="Aldehyde dehydrogenase" evidence="2">
    <location>
        <begin position="25"/>
        <end position="332"/>
    </location>
</feature>
<keyword evidence="1" id="KW-0560">Oxidoreductase</keyword>
<evidence type="ECO:0000313" key="4">
    <source>
        <dbReference type="Proteomes" id="UP000198704"/>
    </source>
</evidence>
<dbReference type="AlphaFoldDB" id="A0A1H0DI19"/>
<dbReference type="RefSeq" id="WP_091717889.1">
    <property type="nucleotide sequence ID" value="NZ_FNHS01000010.1"/>
</dbReference>
<accession>A0A1H0DI19</accession>
<dbReference type="InterPro" id="IPR016163">
    <property type="entry name" value="Ald_DH_C"/>
</dbReference>
<dbReference type="SUPFAM" id="SSF53720">
    <property type="entry name" value="ALDH-like"/>
    <property type="match status" value="1"/>
</dbReference>
<dbReference type="OrthoDB" id="9770537at2"/>
<dbReference type="InterPro" id="IPR015590">
    <property type="entry name" value="Aldehyde_DH_dom"/>
</dbReference>
<dbReference type="Pfam" id="PF00171">
    <property type="entry name" value="Aldedh"/>
    <property type="match status" value="1"/>
</dbReference>
<dbReference type="PANTHER" id="PTHR43353">
    <property type="entry name" value="SUCCINATE-SEMIALDEHYDE DEHYDROGENASE, MITOCHONDRIAL"/>
    <property type="match status" value="1"/>
</dbReference>
<evidence type="ECO:0000256" key="1">
    <source>
        <dbReference type="ARBA" id="ARBA00023002"/>
    </source>
</evidence>
<evidence type="ECO:0000313" key="3">
    <source>
        <dbReference type="EMBL" id="SDN69656.1"/>
    </source>
</evidence>
<reference evidence="4" key="1">
    <citation type="submission" date="2016-10" db="EMBL/GenBank/DDBJ databases">
        <authorList>
            <person name="Varghese N."/>
            <person name="Submissions S."/>
        </authorList>
    </citation>
    <scope>NUCLEOTIDE SEQUENCE [LARGE SCALE GENOMIC DNA]</scope>
    <source>
        <strain evidence="4">BL47</strain>
    </source>
</reference>
<proteinExistence type="predicted"/>
<keyword evidence="4" id="KW-1185">Reference proteome</keyword>
<dbReference type="STRING" id="582672.SAMN05216360_110172"/>
<dbReference type="InterPro" id="IPR044151">
    <property type="entry name" value="ALDH_KGSADH"/>
</dbReference>
<dbReference type="InterPro" id="IPR016161">
    <property type="entry name" value="Ald_DH/histidinol_DH"/>
</dbReference>
<dbReference type="GO" id="GO:0016620">
    <property type="term" value="F:oxidoreductase activity, acting on the aldehyde or oxo group of donors, NAD or NADP as acceptor"/>
    <property type="evidence" value="ECO:0007669"/>
    <property type="project" value="InterPro"/>
</dbReference>
<dbReference type="Gene3D" id="3.40.309.10">
    <property type="entry name" value="Aldehyde Dehydrogenase, Chain A, domain 2"/>
    <property type="match status" value="1"/>
</dbReference>
<dbReference type="InterPro" id="IPR016162">
    <property type="entry name" value="Ald_DH_N"/>
</dbReference>